<dbReference type="Proteomes" id="UP000789396">
    <property type="component" value="Unassembled WGS sequence"/>
</dbReference>
<dbReference type="EMBL" id="CAJVPZ010002498">
    <property type="protein sequence ID" value="CAG8513989.1"/>
    <property type="molecule type" value="Genomic_DNA"/>
</dbReference>
<sequence length="262" mass="29856">MPNIENLERKPYQAESKFNRPTTLDREQLEYSAQQLLKYGTILFAVVLAVKDKPNTFLLKIANQKYLSSYRVDKNGTAYWKFREVERDEEPEPQLNPSLSETTVKTNPVPTPPNLNPQPLNTNPIQSFIPDPTNLDPVAKFYQRQAKTKLASNLKTLAPTNNETTQLITYTLIATAVRLKTAFETKSVEYKALLQEHLIDIRQLISTRDFLHEALHEAESKLEIAGTIQAFEVLNLRGIDVFSPRETFRLAAREGLISNLKG</sequence>
<proteinExistence type="predicted"/>
<reference evidence="2" key="1">
    <citation type="submission" date="2021-06" db="EMBL/GenBank/DDBJ databases">
        <authorList>
            <person name="Kallberg Y."/>
            <person name="Tangrot J."/>
            <person name="Rosling A."/>
        </authorList>
    </citation>
    <scope>NUCLEOTIDE SEQUENCE</scope>
    <source>
        <strain evidence="2">IN212</strain>
    </source>
</reference>
<name>A0A9N8ZZT4_9GLOM</name>
<feature type="compositionally biased region" description="Basic and acidic residues" evidence="1">
    <location>
        <begin position="1"/>
        <end position="12"/>
    </location>
</feature>
<evidence type="ECO:0000313" key="2">
    <source>
        <dbReference type="EMBL" id="CAG8513989.1"/>
    </source>
</evidence>
<evidence type="ECO:0000256" key="1">
    <source>
        <dbReference type="SAM" id="MobiDB-lite"/>
    </source>
</evidence>
<gene>
    <name evidence="2" type="ORF">RFULGI_LOCUS3029</name>
</gene>
<accession>A0A9N8ZZT4</accession>
<feature type="region of interest" description="Disordered" evidence="1">
    <location>
        <begin position="1"/>
        <end position="21"/>
    </location>
</feature>
<feature type="region of interest" description="Disordered" evidence="1">
    <location>
        <begin position="85"/>
        <end position="119"/>
    </location>
</feature>
<keyword evidence="3" id="KW-1185">Reference proteome</keyword>
<dbReference type="SUPFAM" id="SSF81593">
    <property type="entry name" value="Nucleotidyltransferase substrate binding subunit/domain"/>
    <property type="match status" value="1"/>
</dbReference>
<protein>
    <submittedName>
        <fullName evidence="2">11725_t:CDS:1</fullName>
    </submittedName>
</protein>
<evidence type="ECO:0000313" key="3">
    <source>
        <dbReference type="Proteomes" id="UP000789396"/>
    </source>
</evidence>
<comment type="caution">
    <text evidence="2">The sequence shown here is derived from an EMBL/GenBank/DDBJ whole genome shotgun (WGS) entry which is preliminary data.</text>
</comment>
<dbReference type="OrthoDB" id="2434338at2759"/>
<organism evidence="2 3">
    <name type="scientific">Racocetra fulgida</name>
    <dbReference type="NCBI Taxonomy" id="60492"/>
    <lineage>
        <taxon>Eukaryota</taxon>
        <taxon>Fungi</taxon>
        <taxon>Fungi incertae sedis</taxon>
        <taxon>Mucoromycota</taxon>
        <taxon>Glomeromycotina</taxon>
        <taxon>Glomeromycetes</taxon>
        <taxon>Diversisporales</taxon>
        <taxon>Gigasporaceae</taxon>
        <taxon>Racocetra</taxon>
    </lineage>
</organism>
<dbReference type="AlphaFoldDB" id="A0A9N8ZZT4"/>